<reference evidence="3" key="1">
    <citation type="journal article" date="2011" name="Nat. Biotechnol.">
        <title>The genomic sequence of the Chinese hamster ovary (CHO)-K1 cell line.</title>
        <authorList>
            <person name="Xu X."/>
            <person name="Nagarajan H."/>
            <person name="Lewis N.E."/>
            <person name="Pan S."/>
            <person name="Cai Z."/>
            <person name="Liu X."/>
            <person name="Chen W."/>
            <person name="Xie M."/>
            <person name="Wang W."/>
            <person name="Hammond S."/>
            <person name="Andersen M.R."/>
            <person name="Neff N."/>
            <person name="Passarelli B."/>
            <person name="Koh W."/>
            <person name="Fan H.C."/>
            <person name="Wang J."/>
            <person name="Gui Y."/>
            <person name="Lee K.H."/>
            <person name="Betenbaugh M.J."/>
            <person name="Quake S.R."/>
            <person name="Famili I."/>
            <person name="Palsson B.O."/>
            <person name="Wang J."/>
        </authorList>
    </citation>
    <scope>NUCLEOTIDE SEQUENCE [LARGE SCALE GENOMIC DNA]</scope>
    <source>
        <strain evidence="3">CHO K1 cell line</strain>
    </source>
</reference>
<organism evidence="2 3">
    <name type="scientific">Cricetulus griseus</name>
    <name type="common">Chinese hamster</name>
    <name type="synonym">Cricetulus barabensis griseus</name>
    <dbReference type="NCBI Taxonomy" id="10029"/>
    <lineage>
        <taxon>Eukaryota</taxon>
        <taxon>Metazoa</taxon>
        <taxon>Chordata</taxon>
        <taxon>Craniata</taxon>
        <taxon>Vertebrata</taxon>
        <taxon>Euteleostomi</taxon>
        <taxon>Mammalia</taxon>
        <taxon>Eutheria</taxon>
        <taxon>Euarchontoglires</taxon>
        <taxon>Glires</taxon>
        <taxon>Rodentia</taxon>
        <taxon>Myomorpha</taxon>
        <taxon>Muroidea</taxon>
        <taxon>Cricetidae</taxon>
        <taxon>Cricetinae</taxon>
        <taxon>Cricetulus</taxon>
    </lineage>
</organism>
<gene>
    <name evidence="2" type="ORF">I79_016249</name>
</gene>
<name>G3HYV7_CRIGR</name>
<accession>G3HYV7</accession>
<dbReference type="Proteomes" id="UP000001075">
    <property type="component" value="Unassembled WGS sequence"/>
</dbReference>
<feature type="region of interest" description="Disordered" evidence="1">
    <location>
        <begin position="29"/>
        <end position="73"/>
    </location>
</feature>
<protein>
    <submittedName>
        <fullName evidence="2">Uncharacterized protein</fullName>
    </submittedName>
</protein>
<evidence type="ECO:0000313" key="3">
    <source>
        <dbReference type="Proteomes" id="UP000001075"/>
    </source>
</evidence>
<dbReference type="InParanoid" id="G3HYV7"/>
<feature type="compositionally biased region" description="Polar residues" evidence="1">
    <location>
        <begin position="61"/>
        <end position="73"/>
    </location>
</feature>
<dbReference type="AlphaFoldDB" id="G3HYV7"/>
<feature type="compositionally biased region" description="Basic and acidic residues" evidence="1">
    <location>
        <begin position="51"/>
        <end position="60"/>
    </location>
</feature>
<proteinExistence type="predicted"/>
<evidence type="ECO:0000313" key="2">
    <source>
        <dbReference type="EMBL" id="EGV92788.1"/>
    </source>
</evidence>
<dbReference type="EMBL" id="JH000947">
    <property type="protein sequence ID" value="EGV92788.1"/>
    <property type="molecule type" value="Genomic_DNA"/>
</dbReference>
<evidence type="ECO:0000256" key="1">
    <source>
        <dbReference type="SAM" id="MobiDB-lite"/>
    </source>
</evidence>
<sequence>MKVSPCKTEIEGRSRTGPRKLSLIGQGDIVQDMRKGESSSECHGLLQGRTDGLKMPHENKTGSFQRRTPTAKH</sequence>
<feature type="region of interest" description="Disordered" evidence="1">
    <location>
        <begin position="1"/>
        <end position="20"/>
    </location>
</feature>
<feature type="compositionally biased region" description="Basic and acidic residues" evidence="1">
    <location>
        <begin position="31"/>
        <end position="40"/>
    </location>
</feature>